<organism evidence="4 5">
    <name type="scientific">Trapa incisa</name>
    <dbReference type="NCBI Taxonomy" id="236973"/>
    <lineage>
        <taxon>Eukaryota</taxon>
        <taxon>Viridiplantae</taxon>
        <taxon>Streptophyta</taxon>
        <taxon>Embryophyta</taxon>
        <taxon>Tracheophyta</taxon>
        <taxon>Spermatophyta</taxon>
        <taxon>Magnoliopsida</taxon>
        <taxon>eudicotyledons</taxon>
        <taxon>Gunneridae</taxon>
        <taxon>Pentapetalae</taxon>
        <taxon>rosids</taxon>
        <taxon>malvids</taxon>
        <taxon>Myrtales</taxon>
        <taxon>Lythraceae</taxon>
        <taxon>Trapa</taxon>
    </lineage>
</organism>
<dbReference type="Proteomes" id="UP001345219">
    <property type="component" value="Chromosome 2"/>
</dbReference>
<protein>
    <recommendedName>
        <fullName evidence="3">HTH La-type RNA-binding domain-containing protein</fullName>
    </recommendedName>
</protein>
<dbReference type="EMBL" id="JAXIOK010000015">
    <property type="protein sequence ID" value="KAK4753728.1"/>
    <property type="molecule type" value="Genomic_DNA"/>
</dbReference>
<dbReference type="InterPro" id="IPR036388">
    <property type="entry name" value="WH-like_DNA-bd_sf"/>
</dbReference>
<evidence type="ECO:0000259" key="3">
    <source>
        <dbReference type="PROSITE" id="PS50961"/>
    </source>
</evidence>
<accession>A0AAN7JYQ0</accession>
<dbReference type="SMART" id="SM00715">
    <property type="entry name" value="LA"/>
    <property type="match status" value="1"/>
</dbReference>
<evidence type="ECO:0000256" key="1">
    <source>
        <dbReference type="ARBA" id="ARBA00022884"/>
    </source>
</evidence>
<dbReference type="PROSITE" id="PS50961">
    <property type="entry name" value="HTH_LA"/>
    <property type="match status" value="1"/>
</dbReference>
<evidence type="ECO:0000313" key="5">
    <source>
        <dbReference type="Proteomes" id="UP001345219"/>
    </source>
</evidence>
<dbReference type="InterPro" id="IPR006630">
    <property type="entry name" value="La_HTH"/>
</dbReference>
<dbReference type="CDD" id="cd07323">
    <property type="entry name" value="LAM"/>
    <property type="match status" value="1"/>
</dbReference>
<gene>
    <name evidence="4" type="ORF">SAY87_001832</name>
</gene>
<dbReference type="InterPro" id="IPR045180">
    <property type="entry name" value="La_dom_prot"/>
</dbReference>
<dbReference type="AlphaFoldDB" id="A0AAN7JYQ0"/>
<dbReference type="PANTHER" id="PTHR22792:SF101">
    <property type="entry name" value="LA-RELATED PROTEIN 1A"/>
    <property type="match status" value="1"/>
</dbReference>
<dbReference type="Pfam" id="PF05383">
    <property type="entry name" value="La"/>
    <property type="match status" value="1"/>
</dbReference>
<evidence type="ECO:0000313" key="4">
    <source>
        <dbReference type="EMBL" id="KAK4753728.1"/>
    </source>
</evidence>
<name>A0AAN7JYQ0_9MYRT</name>
<keyword evidence="1 2" id="KW-0694">RNA-binding</keyword>
<keyword evidence="5" id="KW-1185">Reference proteome</keyword>
<evidence type="ECO:0000256" key="2">
    <source>
        <dbReference type="PROSITE-ProRule" id="PRU00332"/>
    </source>
</evidence>
<reference evidence="4 5" key="1">
    <citation type="journal article" date="2023" name="Hortic Res">
        <title>Pangenome of water caltrop reveals structural variations and asymmetric subgenome divergence after allopolyploidization.</title>
        <authorList>
            <person name="Zhang X."/>
            <person name="Chen Y."/>
            <person name="Wang L."/>
            <person name="Yuan Y."/>
            <person name="Fang M."/>
            <person name="Shi L."/>
            <person name="Lu R."/>
            <person name="Comes H.P."/>
            <person name="Ma Y."/>
            <person name="Chen Y."/>
            <person name="Huang G."/>
            <person name="Zhou Y."/>
            <person name="Zheng Z."/>
            <person name="Qiu Y."/>
        </authorList>
    </citation>
    <scope>NUCLEOTIDE SEQUENCE [LARGE SCALE GENOMIC DNA]</scope>
    <source>
        <tissue evidence="4">Roots</tissue>
    </source>
</reference>
<dbReference type="GO" id="GO:0003723">
    <property type="term" value="F:RNA binding"/>
    <property type="evidence" value="ECO:0007669"/>
    <property type="project" value="UniProtKB-UniRule"/>
</dbReference>
<dbReference type="Gene3D" id="1.10.10.10">
    <property type="entry name" value="Winged helix-like DNA-binding domain superfamily/Winged helix DNA-binding domain"/>
    <property type="match status" value="1"/>
</dbReference>
<dbReference type="SUPFAM" id="SSF46785">
    <property type="entry name" value="Winged helix' DNA-binding domain"/>
    <property type="match status" value="1"/>
</dbReference>
<dbReference type="PANTHER" id="PTHR22792">
    <property type="entry name" value="LUPUS LA PROTEIN-RELATED"/>
    <property type="match status" value="1"/>
</dbReference>
<dbReference type="InterPro" id="IPR036390">
    <property type="entry name" value="WH_DNA-bd_sf"/>
</dbReference>
<proteinExistence type="predicted"/>
<sequence length="189" mass="21029">MQHPGGHLDHQLNHQRLFGPRENLPMPPVVGARPFMRVPFYGPAPRFIVGPSFSRPGTIYYVPVPHPSSIRGAHPPQFFRPPGNPAGPILPPETQTLKTSIIKQIEYYFSDENPQNDHYLISLMEDEGWVPISRIADFKRVKQMCTDLQFILYALQSSDFVLVKGIPPLPGTALPEGSSYKTSGSGEVA</sequence>
<feature type="domain" description="HTH La-type RNA-binding" evidence="3">
    <location>
        <begin position="91"/>
        <end position="182"/>
    </location>
</feature>
<comment type="caution">
    <text evidence="4">The sequence shown here is derived from an EMBL/GenBank/DDBJ whole genome shotgun (WGS) entry which is preliminary data.</text>
</comment>